<organism evidence="2 3">
    <name type="scientific">Sphingobacterium nematocida</name>
    <dbReference type="NCBI Taxonomy" id="1513896"/>
    <lineage>
        <taxon>Bacteria</taxon>
        <taxon>Pseudomonadati</taxon>
        <taxon>Bacteroidota</taxon>
        <taxon>Sphingobacteriia</taxon>
        <taxon>Sphingobacteriales</taxon>
        <taxon>Sphingobacteriaceae</taxon>
        <taxon>Sphingobacterium</taxon>
    </lineage>
</organism>
<protein>
    <submittedName>
        <fullName evidence="2">YceI-like domain-containing protein</fullName>
    </submittedName>
</protein>
<dbReference type="RefSeq" id="WP_079642514.1">
    <property type="nucleotide sequence ID" value="NZ_FUZF01000004.1"/>
</dbReference>
<evidence type="ECO:0000313" key="2">
    <source>
        <dbReference type="EMBL" id="SKB62152.1"/>
    </source>
</evidence>
<dbReference type="AlphaFoldDB" id="A0A1T5CRQ3"/>
<dbReference type="OrthoDB" id="116832at2"/>
<dbReference type="InterPro" id="IPR036761">
    <property type="entry name" value="TTHA0802/YceI-like_sf"/>
</dbReference>
<dbReference type="PANTHER" id="PTHR34406">
    <property type="entry name" value="PROTEIN YCEI"/>
    <property type="match status" value="1"/>
</dbReference>
<dbReference type="Gene3D" id="2.40.128.110">
    <property type="entry name" value="Lipid/polyisoprenoid-binding, YceI-like"/>
    <property type="match status" value="1"/>
</dbReference>
<evidence type="ECO:0000259" key="1">
    <source>
        <dbReference type="Pfam" id="PF04264"/>
    </source>
</evidence>
<dbReference type="PANTHER" id="PTHR34406:SF1">
    <property type="entry name" value="PROTEIN YCEI"/>
    <property type="match status" value="1"/>
</dbReference>
<dbReference type="Pfam" id="PF04264">
    <property type="entry name" value="YceI"/>
    <property type="match status" value="1"/>
</dbReference>
<keyword evidence="3" id="KW-1185">Reference proteome</keyword>
<dbReference type="STRING" id="1513896.SAMN05660841_01558"/>
<evidence type="ECO:0000313" key="3">
    <source>
        <dbReference type="Proteomes" id="UP000190150"/>
    </source>
</evidence>
<accession>A0A1T5CRQ3</accession>
<dbReference type="EMBL" id="FUZF01000004">
    <property type="protein sequence ID" value="SKB62152.1"/>
    <property type="molecule type" value="Genomic_DNA"/>
</dbReference>
<feature type="domain" description="Lipid/polyisoprenoid-binding YceI-like" evidence="1">
    <location>
        <begin position="59"/>
        <end position="178"/>
    </location>
</feature>
<dbReference type="InterPro" id="IPR007372">
    <property type="entry name" value="Lipid/polyisoprenoid-bd_YceI"/>
</dbReference>
<dbReference type="Proteomes" id="UP000190150">
    <property type="component" value="Unassembled WGS sequence"/>
</dbReference>
<gene>
    <name evidence="2" type="ORF">SAMN05660841_01558</name>
</gene>
<sequence>MKSIAIIVAVFTGLLSSAISLTKAWSCKDAQISFFSSAPLEDIEAISKLGASAFSTTTGDIVFKVWNSTFQFEKKLMQEHFNENYMESERYPTSEFRGKVLEANKLEKEGSYELEVTGMLNIHGISKQYHTKVQIRSANNILIAKGSFDVRLADHNIKIPTVVGKNIAEVVKVKFEVAYKQ</sequence>
<dbReference type="SUPFAM" id="SSF101874">
    <property type="entry name" value="YceI-like"/>
    <property type="match status" value="1"/>
</dbReference>
<proteinExistence type="predicted"/>
<reference evidence="3" key="1">
    <citation type="submission" date="2017-02" db="EMBL/GenBank/DDBJ databases">
        <authorList>
            <person name="Varghese N."/>
            <person name="Submissions S."/>
        </authorList>
    </citation>
    <scope>NUCLEOTIDE SEQUENCE [LARGE SCALE GENOMIC DNA]</scope>
    <source>
        <strain evidence="3">DSM 24091</strain>
    </source>
</reference>
<name>A0A1T5CRQ3_9SPHI</name>